<feature type="domain" description="Protein kinase" evidence="1">
    <location>
        <begin position="322"/>
        <end position="431"/>
    </location>
</feature>
<dbReference type="GO" id="GO:0004672">
    <property type="term" value="F:protein kinase activity"/>
    <property type="evidence" value="ECO:0007669"/>
    <property type="project" value="InterPro"/>
</dbReference>
<gene>
    <name evidence="2" type="ORF">PBRASI_LOCUS2662</name>
</gene>
<accession>A0A9N8ZNT3</accession>
<evidence type="ECO:0000313" key="3">
    <source>
        <dbReference type="Proteomes" id="UP000789739"/>
    </source>
</evidence>
<dbReference type="InterPro" id="IPR000719">
    <property type="entry name" value="Prot_kinase_dom"/>
</dbReference>
<dbReference type="SUPFAM" id="SSF56112">
    <property type="entry name" value="Protein kinase-like (PK-like)"/>
    <property type="match status" value="1"/>
</dbReference>
<keyword evidence="3" id="KW-1185">Reference proteome</keyword>
<dbReference type="Proteomes" id="UP000789739">
    <property type="component" value="Unassembled WGS sequence"/>
</dbReference>
<dbReference type="InterPro" id="IPR011009">
    <property type="entry name" value="Kinase-like_dom_sf"/>
</dbReference>
<comment type="caution">
    <text evidence="2">The sequence shown here is derived from an EMBL/GenBank/DDBJ whole genome shotgun (WGS) entry which is preliminary data.</text>
</comment>
<dbReference type="OrthoDB" id="2362960at2759"/>
<name>A0A9N8ZNT3_9GLOM</name>
<reference evidence="2" key="1">
    <citation type="submission" date="2021-06" db="EMBL/GenBank/DDBJ databases">
        <authorList>
            <person name="Kallberg Y."/>
            <person name="Tangrot J."/>
            <person name="Rosling A."/>
        </authorList>
    </citation>
    <scope>NUCLEOTIDE SEQUENCE</scope>
    <source>
        <strain evidence="2">BR232B</strain>
    </source>
</reference>
<dbReference type="Gene3D" id="1.10.510.10">
    <property type="entry name" value="Transferase(Phosphotransferase) domain 1"/>
    <property type="match status" value="1"/>
</dbReference>
<dbReference type="AlphaFoldDB" id="A0A9N8ZNT3"/>
<evidence type="ECO:0000313" key="2">
    <source>
        <dbReference type="EMBL" id="CAG8502114.1"/>
    </source>
</evidence>
<dbReference type="InterPro" id="IPR001245">
    <property type="entry name" value="Ser-Thr/Tyr_kinase_cat_dom"/>
</dbReference>
<dbReference type="EMBL" id="CAJVPI010000215">
    <property type="protein sequence ID" value="CAG8502114.1"/>
    <property type="molecule type" value="Genomic_DNA"/>
</dbReference>
<proteinExistence type="predicted"/>
<dbReference type="PROSITE" id="PS50011">
    <property type="entry name" value="PROTEIN_KINASE_DOM"/>
    <property type="match status" value="1"/>
</dbReference>
<dbReference type="Pfam" id="PF07714">
    <property type="entry name" value="PK_Tyr_Ser-Thr"/>
    <property type="match status" value="1"/>
</dbReference>
<sequence>MRPLFTSQISLLDINEVSAPLHVFAAELDIGCCPFFPKYETFCSLISFCEFTDLRQGAFERTHLHTAYSAATTPKSTRSSHTDITSELTLTGSCTLIDVGRVDAFSTLREIECESIMSMGTISSTTRHIKQTIRTHLYGLCPRCHEPKIDQVWCGFCLTPHISLGWTSGDRVLDEFIRNTQKNVRDYQEKFLEWVPWERLGEIRVRKDKNEHKYGKAFINDKNSEGLGIGKAKKHVAVWFDGERDKRIGDRTAPVKVILEPLDCDGFFTSEYLEKLIKKYPFITSPDNYTIYGIIGEIVWETQRNVKKRSDIFLEHVPFRRFKNIRKIGKGCYSVIYEAIWKDGKRKAYEKGRTSETKVALKLLKGTGSEGVSKGFFDELKTHYLRASSAHIYFPTLYGISQDPTTGELILVTQLATNGTLRDYIRIEQHT</sequence>
<evidence type="ECO:0000259" key="1">
    <source>
        <dbReference type="PROSITE" id="PS50011"/>
    </source>
</evidence>
<organism evidence="2 3">
    <name type="scientific">Paraglomus brasilianum</name>
    <dbReference type="NCBI Taxonomy" id="144538"/>
    <lineage>
        <taxon>Eukaryota</taxon>
        <taxon>Fungi</taxon>
        <taxon>Fungi incertae sedis</taxon>
        <taxon>Mucoromycota</taxon>
        <taxon>Glomeromycotina</taxon>
        <taxon>Glomeromycetes</taxon>
        <taxon>Paraglomerales</taxon>
        <taxon>Paraglomeraceae</taxon>
        <taxon>Paraglomus</taxon>
    </lineage>
</organism>
<dbReference type="GO" id="GO:0005524">
    <property type="term" value="F:ATP binding"/>
    <property type="evidence" value="ECO:0007669"/>
    <property type="project" value="InterPro"/>
</dbReference>
<protein>
    <submittedName>
        <fullName evidence="2">869_t:CDS:1</fullName>
    </submittedName>
</protein>